<dbReference type="Proteomes" id="UP000799118">
    <property type="component" value="Unassembled WGS sequence"/>
</dbReference>
<protein>
    <recommendedName>
        <fullName evidence="3">DUF659 domain-containing protein</fullName>
    </recommendedName>
</protein>
<keyword evidence="2" id="KW-1185">Reference proteome</keyword>
<reference evidence="1" key="1">
    <citation type="journal article" date="2019" name="Environ. Microbiol.">
        <title>Fungal ecological strategies reflected in gene transcription - a case study of two litter decomposers.</title>
        <authorList>
            <person name="Barbi F."/>
            <person name="Kohler A."/>
            <person name="Barry K."/>
            <person name="Baskaran P."/>
            <person name="Daum C."/>
            <person name="Fauchery L."/>
            <person name="Ihrmark K."/>
            <person name="Kuo A."/>
            <person name="LaButti K."/>
            <person name="Lipzen A."/>
            <person name="Morin E."/>
            <person name="Grigoriev I.V."/>
            <person name="Henrissat B."/>
            <person name="Lindahl B."/>
            <person name="Martin F."/>
        </authorList>
    </citation>
    <scope>NUCLEOTIDE SEQUENCE</scope>
    <source>
        <strain evidence="1">JB14</strain>
    </source>
</reference>
<evidence type="ECO:0000313" key="2">
    <source>
        <dbReference type="Proteomes" id="UP000799118"/>
    </source>
</evidence>
<organism evidence="1 2">
    <name type="scientific">Gymnopus androsaceus JB14</name>
    <dbReference type="NCBI Taxonomy" id="1447944"/>
    <lineage>
        <taxon>Eukaryota</taxon>
        <taxon>Fungi</taxon>
        <taxon>Dikarya</taxon>
        <taxon>Basidiomycota</taxon>
        <taxon>Agaricomycotina</taxon>
        <taxon>Agaricomycetes</taxon>
        <taxon>Agaricomycetidae</taxon>
        <taxon>Agaricales</taxon>
        <taxon>Marasmiineae</taxon>
        <taxon>Omphalotaceae</taxon>
        <taxon>Gymnopus</taxon>
    </lineage>
</organism>
<dbReference type="OrthoDB" id="2748837at2759"/>
<evidence type="ECO:0000313" key="1">
    <source>
        <dbReference type="EMBL" id="KAE9403448.1"/>
    </source>
</evidence>
<dbReference type="EMBL" id="ML769425">
    <property type="protein sequence ID" value="KAE9403448.1"/>
    <property type="molecule type" value="Genomic_DNA"/>
</dbReference>
<evidence type="ECO:0008006" key="3">
    <source>
        <dbReference type="Google" id="ProtNLM"/>
    </source>
</evidence>
<accession>A0A6A4I201</accession>
<sequence length="68" mass="7380">KIISITCDNASANTAMFEKLAEILPNLQGKDAQVRCFAHTINLATKGILHPFEPVKLKPSGSKSNQDD</sequence>
<gene>
    <name evidence="1" type="ORF">BT96DRAFT_763049</name>
</gene>
<dbReference type="AlphaFoldDB" id="A0A6A4I201"/>
<feature type="non-terminal residue" evidence="1">
    <location>
        <position position="1"/>
    </location>
</feature>
<feature type="non-terminal residue" evidence="1">
    <location>
        <position position="68"/>
    </location>
</feature>
<proteinExistence type="predicted"/>
<name>A0A6A4I201_9AGAR</name>